<accession>A0A8J5SUF5</accession>
<protein>
    <submittedName>
        <fullName evidence="2">Uncharacterized protein</fullName>
    </submittedName>
</protein>
<gene>
    <name evidence="2" type="ORF">GUJ93_ZPchr0003g17235</name>
</gene>
<dbReference type="AlphaFoldDB" id="A0A8J5SUF5"/>
<organism evidence="2 3">
    <name type="scientific">Zizania palustris</name>
    <name type="common">Northern wild rice</name>
    <dbReference type="NCBI Taxonomy" id="103762"/>
    <lineage>
        <taxon>Eukaryota</taxon>
        <taxon>Viridiplantae</taxon>
        <taxon>Streptophyta</taxon>
        <taxon>Embryophyta</taxon>
        <taxon>Tracheophyta</taxon>
        <taxon>Spermatophyta</taxon>
        <taxon>Magnoliopsida</taxon>
        <taxon>Liliopsida</taxon>
        <taxon>Poales</taxon>
        <taxon>Poaceae</taxon>
        <taxon>BOP clade</taxon>
        <taxon>Oryzoideae</taxon>
        <taxon>Oryzeae</taxon>
        <taxon>Zizaniinae</taxon>
        <taxon>Zizania</taxon>
    </lineage>
</organism>
<dbReference type="EMBL" id="JAAALK010000286">
    <property type="protein sequence ID" value="KAG8061851.1"/>
    <property type="molecule type" value="Genomic_DNA"/>
</dbReference>
<feature type="region of interest" description="Disordered" evidence="1">
    <location>
        <begin position="64"/>
        <end position="83"/>
    </location>
</feature>
<evidence type="ECO:0000256" key="1">
    <source>
        <dbReference type="SAM" id="MobiDB-lite"/>
    </source>
</evidence>
<reference evidence="2" key="2">
    <citation type="submission" date="2021-02" db="EMBL/GenBank/DDBJ databases">
        <authorList>
            <person name="Kimball J.A."/>
            <person name="Haas M.W."/>
            <person name="Macchietto M."/>
            <person name="Kono T."/>
            <person name="Duquette J."/>
            <person name="Shao M."/>
        </authorList>
    </citation>
    <scope>NUCLEOTIDE SEQUENCE</scope>
    <source>
        <tissue evidence="2">Fresh leaf tissue</tissue>
    </source>
</reference>
<evidence type="ECO:0000313" key="3">
    <source>
        <dbReference type="Proteomes" id="UP000729402"/>
    </source>
</evidence>
<feature type="region of interest" description="Disordered" evidence="1">
    <location>
        <begin position="18"/>
        <end position="46"/>
    </location>
</feature>
<proteinExistence type="predicted"/>
<reference evidence="2" key="1">
    <citation type="journal article" date="2021" name="bioRxiv">
        <title>Whole Genome Assembly and Annotation of Northern Wild Rice, Zizania palustris L., Supports a Whole Genome Duplication in the Zizania Genus.</title>
        <authorList>
            <person name="Haas M."/>
            <person name="Kono T."/>
            <person name="Macchietto M."/>
            <person name="Millas R."/>
            <person name="McGilp L."/>
            <person name="Shao M."/>
            <person name="Duquette J."/>
            <person name="Hirsch C.N."/>
            <person name="Kimball J."/>
        </authorList>
    </citation>
    <scope>NUCLEOTIDE SEQUENCE</scope>
    <source>
        <tissue evidence="2">Fresh leaf tissue</tissue>
    </source>
</reference>
<evidence type="ECO:0000313" key="2">
    <source>
        <dbReference type="EMBL" id="KAG8061851.1"/>
    </source>
</evidence>
<name>A0A8J5SUF5_ZIZPA</name>
<dbReference type="Proteomes" id="UP000729402">
    <property type="component" value="Unassembled WGS sequence"/>
</dbReference>
<sequence length="83" mass="8805">MRAMVDAVMLAWGGREREVGRGRAGGGTGADRWGLPGVTQKNTTRKQDFAECHKDSVKAIMHSAKASRSATFGEAHSADSLSS</sequence>
<comment type="caution">
    <text evidence="2">The sequence shown here is derived from an EMBL/GenBank/DDBJ whole genome shotgun (WGS) entry which is preliminary data.</text>
</comment>
<keyword evidence="3" id="KW-1185">Reference proteome</keyword>